<dbReference type="Gene3D" id="3.40.50.1110">
    <property type="entry name" value="SGNH hydrolase"/>
    <property type="match status" value="1"/>
</dbReference>
<feature type="domain" description="SGNH hydrolase-type esterase" evidence="3">
    <location>
        <begin position="77"/>
        <end position="246"/>
    </location>
</feature>
<comment type="caution">
    <text evidence="4">The sequence shown here is derived from an EMBL/GenBank/DDBJ whole genome shotgun (WGS) entry which is preliminary data.</text>
</comment>
<feature type="chain" id="PRO_5043027170" evidence="2">
    <location>
        <begin position="21"/>
        <end position="702"/>
    </location>
</feature>
<dbReference type="PANTHER" id="PTHR37981:SF1">
    <property type="entry name" value="SGNH HYDROLASE-TYPE ESTERASE DOMAIN-CONTAINING PROTEIN"/>
    <property type="match status" value="1"/>
</dbReference>
<dbReference type="InterPro" id="IPR037460">
    <property type="entry name" value="SEST-like"/>
</dbReference>
<gene>
    <name evidence="4" type="ORF">QBC37DRAFT_298282</name>
</gene>
<name>A0AAN6XZZ7_9PEZI</name>
<dbReference type="GO" id="GO:0006629">
    <property type="term" value="P:lipid metabolic process"/>
    <property type="evidence" value="ECO:0007669"/>
    <property type="project" value="TreeGrafter"/>
</dbReference>
<dbReference type="Pfam" id="PF13472">
    <property type="entry name" value="Lipase_GDSL_2"/>
    <property type="match status" value="1"/>
</dbReference>
<keyword evidence="2" id="KW-0732">Signal</keyword>
<feature type="region of interest" description="Disordered" evidence="1">
    <location>
        <begin position="311"/>
        <end position="365"/>
    </location>
</feature>
<evidence type="ECO:0000313" key="4">
    <source>
        <dbReference type="EMBL" id="KAK4207647.1"/>
    </source>
</evidence>
<reference evidence="4" key="2">
    <citation type="submission" date="2023-05" db="EMBL/GenBank/DDBJ databases">
        <authorList>
            <consortium name="Lawrence Berkeley National Laboratory"/>
            <person name="Steindorff A."/>
            <person name="Hensen N."/>
            <person name="Bonometti L."/>
            <person name="Westerberg I."/>
            <person name="Brannstrom I.O."/>
            <person name="Guillou S."/>
            <person name="Cros-Aarteil S."/>
            <person name="Calhoun S."/>
            <person name="Haridas S."/>
            <person name="Kuo A."/>
            <person name="Mondo S."/>
            <person name="Pangilinan J."/>
            <person name="Riley R."/>
            <person name="Labutti K."/>
            <person name="Andreopoulos B."/>
            <person name="Lipzen A."/>
            <person name="Chen C."/>
            <person name="Yanf M."/>
            <person name="Daum C."/>
            <person name="Ng V."/>
            <person name="Clum A."/>
            <person name="Ohm R."/>
            <person name="Martin F."/>
            <person name="Silar P."/>
            <person name="Natvig D."/>
            <person name="Lalanne C."/>
            <person name="Gautier V."/>
            <person name="Ament-Velasquez S.L."/>
            <person name="Kruys A."/>
            <person name="Hutchinson M.I."/>
            <person name="Powell A.J."/>
            <person name="Barry K."/>
            <person name="Miller A.N."/>
            <person name="Grigoriev I.V."/>
            <person name="Debuchy R."/>
            <person name="Gladieux P."/>
            <person name="Thoren M.H."/>
            <person name="Johannesson H."/>
        </authorList>
    </citation>
    <scope>NUCLEOTIDE SEQUENCE</scope>
    <source>
        <strain evidence="4">PSN293</strain>
    </source>
</reference>
<protein>
    <submittedName>
        <fullName evidence="4">SGNH hydrolase-type esterase domain-containing protein</fullName>
    </submittedName>
</protein>
<dbReference type="InterPro" id="IPR013830">
    <property type="entry name" value="SGNH_hydro"/>
</dbReference>
<keyword evidence="5" id="KW-1185">Reference proteome</keyword>
<dbReference type="InterPro" id="IPR036514">
    <property type="entry name" value="SGNH_hydro_sf"/>
</dbReference>
<dbReference type="Pfam" id="PF18647">
    <property type="entry name" value="Fungal_lectin_2"/>
    <property type="match status" value="1"/>
</dbReference>
<evidence type="ECO:0000313" key="5">
    <source>
        <dbReference type="Proteomes" id="UP001301769"/>
    </source>
</evidence>
<dbReference type="EMBL" id="MU858282">
    <property type="protein sequence ID" value="KAK4207647.1"/>
    <property type="molecule type" value="Genomic_DNA"/>
</dbReference>
<keyword evidence="4" id="KW-0378">Hydrolase</keyword>
<dbReference type="SUPFAM" id="SSF52266">
    <property type="entry name" value="SGNH hydrolase"/>
    <property type="match status" value="1"/>
</dbReference>
<sequence length="702" mass="79683">MPSSNWFVAALLLLGGTALAAPPYAATVRTPQLDLAVDLRSPHESNSSGISDASPLIGRQVSTVARFDFRWVKRWAAIGDSYTAGIGAGKPLGTRSKNRDDWECSRWSHGWPRLINAWLSPSRRDFQYPACSGDRSVDIYEQARSLQGDLDLVVMTGGGNDLCLNALIKKCVLLAYDGETACNEVLMAAENNMNTIVRQNLNYILEELMYKMADQGIVMIMGYAPFFNTEREDCADQNWAVPAYWKWRYAFGMGLTLTKARRVRFNKLVADLNKVLKDIVEQYQVDPRHDAINIGFIDWSEWPATVGGQMCDPRSDGKYPDPKHPELLFFKPNTEKLPSSRDQLTRREENSTSAQNGELNPPEEEPLDLSMEAFYESPLYKSPNPAAVARSKLDRRAPTTPVCPGDNSWLPEIPDSYAKWFHPNEKGHGAMAAFAVNTIAYFRGKMLNLPGMDICQLKQRPETTCYASDPKKKAYVTWQVMDRGVKDFCEWLSPPANTINWKEAQVYNEGTPDEFEVSLTLRNGAGSYSRSRCRESMLELVHGCNPNNPDNPQNWKHGGKWIRGNEIYEIKPTRERIWQKKPDGSCRAHNKGGYRAYKIHGRGWASDDWGKLLKKKIQECAGDWSVNSWKFEYYDKDGDNWEWEWWSTFTLARGTAWHSNLEECWNNLAVPKAAGGYVHKMKRRVQDEDVNDQGCTTSTDTP</sequence>
<dbReference type="AlphaFoldDB" id="A0AAN6XZZ7"/>
<organism evidence="4 5">
    <name type="scientific">Rhypophila decipiens</name>
    <dbReference type="NCBI Taxonomy" id="261697"/>
    <lineage>
        <taxon>Eukaryota</taxon>
        <taxon>Fungi</taxon>
        <taxon>Dikarya</taxon>
        <taxon>Ascomycota</taxon>
        <taxon>Pezizomycotina</taxon>
        <taxon>Sordariomycetes</taxon>
        <taxon>Sordariomycetidae</taxon>
        <taxon>Sordariales</taxon>
        <taxon>Naviculisporaceae</taxon>
        <taxon>Rhypophila</taxon>
    </lineage>
</organism>
<reference evidence="4" key="1">
    <citation type="journal article" date="2023" name="Mol. Phylogenet. Evol.">
        <title>Genome-scale phylogeny and comparative genomics of the fungal order Sordariales.</title>
        <authorList>
            <person name="Hensen N."/>
            <person name="Bonometti L."/>
            <person name="Westerberg I."/>
            <person name="Brannstrom I.O."/>
            <person name="Guillou S."/>
            <person name="Cros-Aarteil S."/>
            <person name="Calhoun S."/>
            <person name="Haridas S."/>
            <person name="Kuo A."/>
            <person name="Mondo S."/>
            <person name="Pangilinan J."/>
            <person name="Riley R."/>
            <person name="LaButti K."/>
            <person name="Andreopoulos B."/>
            <person name="Lipzen A."/>
            <person name="Chen C."/>
            <person name="Yan M."/>
            <person name="Daum C."/>
            <person name="Ng V."/>
            <person name="Clum A."/>
            <person name="Steindorff A."/>
            <person name="Ohm R.A."/>
            <person name="Martin F."/>
            <person name="Silar P."/>
            <person name="Natvig D.O."/>
            <person name="Lalanne C."/>
            <person name="Gautier V."/>
            <person name="Ament-Velasquez S.L."/>
            <person name="Kruys A."/>
            <person name="Hutchinson M.I."/>
            <person name="Powell A.J."/>
            <person name="Barry K."/>
            <person name="Miller A.N."/>
            <person name="Grigoriev I.V."/>
            <person name="Debuchy R."/>
            <person name="Gladieux P."/>
            <person name="Hiltunen Thoren M."/>
            <person name="Johannesson H."/>
        </authorList>
    </citation>
    <scope>NUCLEOTIDE SEQUENCE</scope>
    <source>
        <strain evidence="4">PSN293</strain>
    </source>
</reference>
<dbReference type="CDD" id="cd01823">
    <property type="entry name" value="SEST_like"/>
    <property type="match status" value="1"/>
</dbReference>
<evidence type="ECO:0000256" key="2">
    <source>
        <dbReference type="SAM" id="SignalP"/>
    </source>
</evidence>
<accession>A0AAN6XZZ7</accession>
<dbReference type="PANTHER" id="PTHR37981">
    <property type="entry name" value="LIPASE 2"/>
    <property type="match status" value="1"/>
</dbReference>
<evidence type="ECO:0000256" key="1">
    <source>
        <dbReference type="SAM" id="MobiDB-lite"/>
    </source>
</evidence>
<evidence type="ECO:0000259" key="3">
    <source>
        <dbReference type="Pfam" id="PF13472"/>
    </source>
</evidence>
<dbReference type="Proteomes" id="UP001301769">
    <property type="component" value="Unassembled WGS sequence"/>
</dbReference>
<proteinExistence type="predicted"/>
<feature type="signal peptide" evidence="2">
    <location>
        <begin position="1"/>
        <end position="20"/>
    </location>
</feature>
<dbReference type="GO" id="GO:0016788">
    <property type="term" value="F:hydrolase activity, acting on ester bonds"/>
    <property type="evidence" value="ECO:0007669"/>
    <property type="project" value="InterPro"/>
</dbReference>
<feature type="compositionally biased region" description="Basic and acidic residues" evidence="1">
    <location>
        <begin position="313"/>
        <end position="326"/>
    </location>
</feature>